<sequence length="106" mass="12043">MRFVQAASRTLPVFLFGQEITGHCETCLDKRPEARELDPHLVYTWVPTYLALSLLYPGEEAAEAAPWGRNQSGRLRRRKGFRSQSVWSPHSNPMGSSAGTQRERLQ</sequence>
<feature type="compositionally biased region" description="Polar residues" evidence="1">
    <location>
        <begin position="82"/>
        <end position="100"/>
    </location>
</feature>
<dbReference type="EMBL" id="KZ679269">
    <property type="protein sequence ID" value="PTB36672.1"/>
    <property type="molecule type" value="Genomic_DNA"/>
</dbReference>
<evidence type="ECO:0000256" key="1">
    <source>
        <dbReference type="SAM" id="MobiDB-lite"/>
    </source>
</evidence>
<protein>
    <submittedName>
        <fullName evidence="2">Uncharacterized protein</fullName>
    </submittedName>
</protein>
<keyword evidence="3" id="KW-1185">Reference proteome</keyword>
<name>A0A2T3YVU1_TRIA4</name>
<evidence type="ECO:0000313" key="3">
    <source>
        <dbReference type="Proteomes" id="UP000240493"/>
    </source>
</evidence>
<organism evidence="2 3">
    <name type="scientific">Trichoderma asperellum (strain ATCC 204424 / CBS 433.97 / NBRC 101777)</name>
    <dbReference type="NCBI Taxonomy" id="1042311"/>
    <lineage>
        <taxon>Eukaryota</taxon>
        <taxon>Fungi</taxon>
        <taxon>Dikarya</taxon>
        <taxon>Ascomycota</taxon>
        <taxon>Pezizomycotina</taxon>
        <taxon>Sordariomycetes</taxon>
        <taxon>Hypocreomycetidae</taxon>
        <taxon>Hypocreales</taxon>
        <taxon>Hypocreaceae</taxon>
        <taxon>Trichoderma</taxon>
    </lineage>
</organism>
<dbReference type="Proteomes" id="UP000240493">
    <property type="component" value="Unassembled WGS sequence"/>
</dbReference>
<proteinExistence type="predicted"/>
<reference evidence="2 3" key="1">
    <citation type="submission" date="2016-07" db="EMBL/GenBank/DDBJ databases">
        <title>Multiple horizontal gene transfer events from other fungi enriched the ability of initially mycotrophic Trichoderma (Ascomycota) to feed on dead plant biomass.</title>
        <authorList>
            <consortium name="DOE Joint Genome Institute"/>
            <person name="Aerts A."/>
            <person name="Atanasova L."/>
            <person name="Chenthamara K."/>
            <person name="Zhang J."/>
            <person name="Grujic M."/>
            <person name="Henrissat B."/>
            <person name="Kuo A."/>
            <person name="Salamov A."/>
            <person name="Lipzen A."/>
            <person name="Labutti K."/>
            <person name="Barry K."/>
            <person name="Miao Y."/>
            <person name="Rahimi M.J."/>
            <person name="Shen Q."/>
            <person name="Grigoriev I.V."/>
            <person name="Kubicek C.P."/>
            <person name="Druzhinina I.S."/>
        </authorList>
    </citation>
    <scope>NUCLEOTIDE SEQUENCE [LARGE SCALE GENOMIC DNA]</scope>
    <source>
        <strain evidence="2 3">CBS 433.97</strain>
    </source>
</reference>
<accession>A0A2T3YVU1</accession>
<dbReference type="AlphaFoldDB" id="A0A2T3YVU1"/>
<evidence type="ECO:0000313" key="2">
    <source>
        <dbReference type="EMBL" id="PTB36672.1"/>
    </source>
</evidence>
<gene>
    <name evidence="2" type="ORF">M441DRAFT_267557</name>
</gene>
<feature type="region of interest" description="Disordered" evidence="1">
    <location>
        <begin position="66"/>
        <end position="106"/>
    </location>
</feature>